<feature type="compositionally biased region" description="Basic and acidic residues" evidence="1">
    <location>
        <begin position="45"/>
        <end position="54"/>
    </location>
</feature>
<evidence type="ECO:0000313" key="3">
    <source>
        <dbReference type="Proteomes" id="UP000026960"/>
    </source>
</evidence>
<dbReference type="EnsemblPlants" id="OBART08G17060.1">
    <property type="protein sequence ID" value="OBART08G17060.1"/>
    <property type="gene ID" value="OBART08G17060"/>
</dbReference>
<evidence type="ECO:0000313" key="2">
    <source>
        <dbReference type="EnsemblPlants" id="OBART08G17060.1"/>
    </source>
</evidence>
<sequence>MIQWHPGRNKRVRSGAWTRSSVCVLVVVLNPDHVAPPPASLATTHRSERERERACCSTSPRRRDDAHELLLGHVRHHPLRRLAHVGVAGVPRLPPRALPRRRALPAPRGLCVASSN</sequence>
<feature type="region of interest" description="Disordered" evidence="1">
    <location>
        <begin position="35"/>
        <end position="62"/>
    </location>
</feature>
<proteinExistence type="predicted"/>
<organism evidence="2">
    <name type="scientific">Oryza barthii</name>
    <dbReference type="NCBI Taxonomy" id="65489"/>
    <lineage>
        <taxon>Eukaryota</taxon>
        <taxon>Viridiplantae</taxon>
        <taxon>Streptophyta</taxon>
        <taxon>Embryophyta</taxon>
        <taxon>Tracheophyta</taxon>
        <taxon>Spermatophyta</taxon>
        <taxon>Magnoliopsida</taxon>
        <taxon>Liliopsida</taxon>
        <taxon>Poales</taxon>
        <taxon>Poaceae</taxon>
        <taxon>BOP clade</taxon>
        <taxon>Oryzoideae</taxon>
        <taxon>Oryzeae</taxon>
        <taxon>Oryzinae</taxon>
        <taxon>Oryza</taxon>
    </lineage>
</organism>
<dbReference type="Proteomes" id="UP000026960">
    <property type="component" value="Chromosome 8"/>
</dbReference>
<evidence type="ECO:0000256" key="1">
    <source>
        <dbReference type="SAM" id="MobiDB-lite"/>
    </source>
</evidence>
<accession>A0A0D3H117</accession>
<reference evidence="2" key="2">
    <citation type="submission" date="2015-03" db="UniProtKB">
        <authorList>
            <consortium name="EnsemblPlants"/>
        </authorList>
    </citation>
    <scope>IDENTIFICATION</scope>
</reference>
<reference evidence="2" key="1">
    <citation type="journal article" date="2009" name="Rice">
        <title>De Novo Next Generation Sequencing of Plant Genomes.</title>
        <authorList>
            <person name="Rounsley S."/>
            <person name="Marri P.R."/>
            <person name="Yu Y."/>
            <person name="He R."/>
            <person name="Sisneros N."/>
            <person name="Goicoechea J.L."/>
            <person name="Lee S.J."/>
            <person name="Angelova A."/>
            <person name="Kudrna D."/>
            <person name="Luo M."/>
            <person name="Affourtit J."/>
            <person name="Desany B."/>
            <person name="Knight J."/>
            <person name="Niazi F."/>
            <person name="Egholm M."/>
            <person name="Wing R.A."/>
        </authorList>
    </citation>
    <scope>NUCLEOTIDE SEQUENCE [LARGE SCALE GENOMIC DNA]</scope>
    <source>
        <strain evidence="2">cv. IRGC 105608</strain>
    </source>
</reference>
<protein>
    <submittedName>
        <fullName evidence="2">Uncharacterized protein</fullName>
    </submittedName>
</protein>
<dbReference type="Gramene" id="OBART08G17060.1">
    <property type="protein sequence ID" value="OBART08G17060.1"/>
    <property type="gene ID" value="OBART08G17060"/>
</dbReference>
<dbReference type="HOGENOM" id="CLU_2100650_0_0_1"/>
<dbReference type="PaxDb" id="65489-OBART08G17060.1"/>
<name>A0A0D3H117_9ORYZ</name>
<dbReference type="AlphaFoldDB" id="A0A0D3H117"/>
<keyword evidence="3" id="KW-1185">Reference proteome</keyword>